<dbReference type="Proteomes" id="UP000012153">
    <property type="component" value="Unassembled WGS sequence"/>
</dbReference>
<comment type="caution">
    <text evidence="1">The sequence shown here is derived from an EMBL/GenBank/DDBJ whole genome shotgun (WGS) entry which is preliminary data.</text>
</comment>
<protein>
    <submittedName>
        <fullName evidence="1">Uncharacterized protein</fullName>
    </submittedName>
</protein>
<reference evidence="1 2" key="1">
    <citation type="submission" date="2013-01" db="EMBL/GenBank/DDBJ databases">
        <authorList>
            <person name="Harkins D.M."/>
            <person name="Durkin A.S."/>
            <person name="Brinkac L.M."/>
            <person name="Haft D.H."/>
            <person name="Selengut J.D."/>
            <person name="Sanka R."/>
            <person name="DePew J."/>
            <person name="Purushe J."/>
            <person name="Matthias M.A."/>
            <person name="Vinetz J.M."/>
            <person name="Sutton G.G."/>
            <person name="Nierman W.C."/>
            <person name="Fouts D.E."/>
        </authorList>
    </citation>
    <scope>NUCLEOTIDE SEQUENCE [LARGE SCALE GENOMIC DNA]</scope>
    <source>
        <strain evidence="1 2">ZUN142</strain>
    </source>
</reference>
<evidence type="ECO:0000313" key="1">
    <source>
        <dbReference type="EMBL" id="EMO39120.1"/>
    </source>
</evidence>
<sequence>MCFVEVRKIFATLYRMIFKNGFLREFFFLIPTDFYKTEYR</sequence>
<evidence type="ECO:0000313" key="2">
    <source>
        <dbReference type="Proteomes" id="UP000012153"/>
    </source>
</evidence>
<dbReference type="AlphaFoldDB" id="M6U3Q5"/>
<proteinExistence type="predicted"/>
<accession>M6U3Q5</accession>
<gene>
    <name evidence="1" type="ORF">LEP1GSC186_2838</name>
</gene>
<name>M6U3Q5_9LEPT</name>
<dbReference type="EMBL" id="AHOP02000058">
    <property type="protein sequence ID" value="EMO39120.1"/>
    <property type="molecule type" value="Genomic_DNA"/>
</dbReference>
<organism evidence="1 2">
    <name type="scientific">Leptospira noguchii serovar Autumnalis str. ZUN142</name>
    <dbReference type="NCBI Taxonomy" id="1085540"/>
    <lineage>
        <taxon>Bacteria</taxon>
        <taxon>Pseudomonadati</taxon>
        <taxon>Spirochaetota</taxon>
        <taxon>Spirochaetia</taxon>
        <taxon>Leptospirales</taxon>
        <taxon>Leptospiraceae</taxon>
        <taxon>Leptospira</taxon>
    </lineage>
</organism>